<keyword evidence="3" id="KW-1185">Reference proteome</keyword>
<sequence length="502" mass="56353">MALISCIDKFKIKKLLIGICLQVLTRRDQLKLKEEKVKAKKEEQEAKEAAKLEKKEAQQAKKAAKKAEQEAKKQAKAEAKAKAKAKGKKASADAEAKSGEVEVEEEQNDDPAPKRRRLKQCSADGEGGEGQAKAEASKGEEDGPKPKAKAKAKQAAQAKPKPKPKAKGKAKATPKRKSRARKQQGRGGAKRRKKQALSPFAKKEQGRRKKKEKECMEATVELDPLVQGVFLQHMKFCRNLSFEALKDYLYEKLPKKHGNFQLNPYMNRPACGVFTKLPEWKAKKEIVYFGKCGTALNKNAACVVSYVSGALMVPWLNGFAMQSTAAWMANLPIEDVQAWEDPMGKVHKTSWYMLHYGGKTPKRHYAFSNSRHVAKLNAGKLTGWAKRKRALESLGQDTKLVDKYVDSQGKARWKGNKELRGSENYPAKFGCKLVELFDLMKAEKSGLPELPSDLPSTEEIFESMTFEDNWSESWVVEVCHYLRGGKHLRIPPSFVKLLPKRL</sequence>
<feature type="compositionally biased region" description="Basic residues" evidence="1">
    <location>
        <begin position="160"/>
        <end position="195"/>
    </location>
</feature>
<feature type="region of interest" description="Disordered" evidence="1">
    <location>
        <begin position="38"/>
        <end position="212"/>
    </location>
</feature>
<protein>
    <submittedName>
        <fullName evidence="2">Uncharacterized protein</fullName>
    </submittedName>
</protein>
<name>A0ABP0J9S9_9DINO</name>
<evidence type="ECO:0000256" key="1">
    <source>
        <dbReference type="SAM" id="MobiDB-lite"/>
    </source>
</evidence>
<dbReference type="Proteomes" id="UP001642484">
    <property type="component" value="Unassembled WGS sequence"/>
</dbReference>
<comment type="caution">
    <text evidence="2">The sequence shown here is derived from an EMBL/GenBank/DDBJ whole genome shotgun (WGS) entry which is preliminary data.</text>
</comment>
<feature type="compositionally biased region" description="Basic and acidic residues" evidence="1">
    <location>
        <begin position="90"/>
        <end position="100"/>
    </location>
</feature>
<evidence type="ECO:0000313" key="3">
    <source>
        <dbReference type="Proteomes" id="UP001642484"/>
    </source>
</evidence>
<feature type="compositionally biased region" description="Basic and acidic residues" evidence="1">
    <location>
        <begin position="38"/>
        <end position="81"/>
    </location>
</feature>
<evidence type="ECO:0000313" key="2">
    <source>
        <dbReference type="EMBL" id="CAK9011140.1"/>
    </source>
</evidence>
<dbReference type="EMBL" id="CAXAMN010004825">
    <property type="protein sequence ID" value="CAK9011140.1"/>
    <property type="molecule type" value="Genomic_DNA"/>
</dbReference>
<organism evidence="2 3">
    <name type="scientific">Durusdinium trenchii</name>
    <dbReference type="NCBI Taxonomy" id="1381693"/>
    <lineage>
        <taxon>Eukaryota</taxon>
        <taxon>Sar</taxon>
        <taxon>Alveolata</taxon>
        <taxon>Dinophyceae</taxon>
        <taxon>Suessiales</taxon>
        <taxon>Symbiodiniaceae</taxon>
        <taxon>Durusdinium</taxon>
    </lineage>
</organism>
<accession>A0ABP0J9S9</accession>
<gene>
    <name evidence="2" type="ORF">CCMP2556_LOCUS10346</name>
</gene>
<feature type="compositionally biased region" description="Basic and acidic residues" evidence="1">
    <location>
        <begin position="135"/>
        <end position="145"/>
    </location>
</feature>
<proteinExistence type="predicted"/>
<reference evidence="2 3" key="1">
    <citation type="submission" date="2024-02" db="EMBL/GenBank/DDBJ databases">
        <authorList>
            <person name="Chen Y."/>
            <person name="Shah S."/>
            <person name="Dougan E. K."/>
            <person name="Thang M."/>
            <person name="Chan C."/>
        </authorList>
    </citation>
    <scope>NUCLEOTIDE SEQUENCE [LARGE SCALE GENOMIC DNA]</scope>
</reference>